<dbReference type="PANTHER" id="PTHR30518:SF2">
    <property type="entry name" value="ENDOLYTIC MUREIN TRANSGLYCOSYLASE"/>
    <property type="match status" value="1"/>
</dbReference>
<dbReference type="RefSeq" id="WP_074640518.1">
    <property type="nucleotide sequence ID" value="NZ_FNBL01000001.1"/>
</dbReference>
<organism evidence="8 9">
    <name type="scientific">Celeribacter baekdonensis</name>
    <dbReference type="NCBI Taxonomy" id="875171"/>
    <lineage>
        <taxon>Bacteria</taxon>
        <taxon>Pseudomonadati</taxon>
        <taxon>Pseudomonadota</taxon>
        <taxon>Alphaproteobacteria</taxon>
        <taxon>Rhodobacterales</taxon>
        <taxon>Roseobacteraceae</taxon>
        <taxon>Celeribacter</taxon>
    </lineage>
</organism>
<dbReference type="GO" id="GO:0005886">
    <property type="term" value="C:plasma membrane"/>
    <property type="evidence" value="ECO:0007669"/>
    <property type="project" value="UniProtKB-UniRule"/>
</dbReference>
<dbReference type="OrthoDB" id="9814591at2"/>
<sequence length="388" mass="42229">MWRSIASNALTLLIVVLIAFAGVIAWGKREYAAVGPLDQAVCLRVPSGSTMRRVSDDLASKGAISYPSIFRIGADYSDKAQQLKAGSFLVPEGASMAQITDLITRGGASTCGTEVVYRIGVNRAQMQVRQLDPATSAYVETIEFLPGEEGVETPEAYTKVRGETDTRYRVLVAEGTTVWRVVESLKQADFLTGSVEGDEMPKEGMLAPDSYEVRADSDVDDLIARMQEAQQMRIDTIWAQRTEGLPFDTPEEMLTLASIIEKETGVAEERRQVASVFENRLKRGMRLQTDPTVIYGVTNGVGVLGRGLRQSELQSDSPYNTYVVEGLPPGPIANPGLASLEAAVNPDTTPYLFFVADGTGGHAFAETLAEHNANVVKWREIEAQRASQ</sequence>
<comment type="function">
    <text evidence="7">Functions as a peptidoglycan terminase that cleaves nascent peptidoglycan strands endolytically to terminate their elongation.</text>
</comment>
<dbReference type="NCBIfam" id="TIGR00247">
    <property type="entry name" value="endolytic transglycosylase MltG"/>
    <property type="match status" value="1"/>
</dbReference>
<keyword evidence="3 7" id="KW-1133">Transmembrane helix</keyword>
<evidence type="ECO:0000256" key="6">
    <source>
        <dbReference type="ARBA" id="ARBA00023316"/>
    </source>
</evidence>
<evidence type="ECO:0000256" key="3">
    <source>
        <dbReference type="ARBA" id="ARBA00022989"/>
    </source>
</evidence>
<keyword evidence="4 7" id="KW-0472">Membrane</keyword>
<dbReference type="Gene3D" id="3.30.160.60">
    <property type="entry name" value="Classic Zinc Finger"/>
    <property type="match status" value="1"/>
</dbReference>
<dbReference type="GO" id="GO:0009252">
    <property type="term" value="P:peptidoglycan biosynthetic process"/>
    <property type="evidence" value="ECO:0007669"/>
    <property type="project" value="UniProtKB-UniRule"/>
</dbReference>
<keyword evidence="1 7" id="KW-1003">Cell membrane</keyword>
<protein>
    <recommendedName>
        <fullName evidence="7">Endolytic murein transglycosylase</fullName>
        <ecNumber evidence="7">4.2.2.29</ecNumber>
    </recommendedName>
    <alternativeName>
        <fullName evidence="7">Peptidoglycan lytic transglycosylase</fullName>
    </alternativeName>
    <alternativeName>
        <fullName evidence="7">Peptidoglycan polymerization terminase</fullName>
    </alternativeName>
</protein>
<evidence type="ECO:0000256" key="4">
    <source>
        <dbReference type="ARBA" id="ARBA00023136"/>
    </source>
</evidence>
<evidence type="ECO:0000256" key="5">
    <source>
        <dbReference type="ARBA" id="ARBA00023239"/>
    </source>
</evidence>
<evidence type="ECO:0000256" key="7">
    <source>
        <dbReference type="HAMAP-Rule" id="MF_02065"/>
    </source>
</evidence>
<dbReference type="GO" id="GO:0071555">
    <property type="term" value="P:cell wall organization"/>
    <property type="evidence" value="ECO:0007669"/>
    <property type="project" value="UniProtKB-KW"/>
</dbReference>
<comment type="similarity">
    <text evidence="7">Belongs to the transglycosylase MltG family.</text>
</comment>
<accession>A0A1G7G5D1</accession>
<evidence type="ECO:0000256" key="1">
    <source>
        <dbReference type="ARBA" id="ARBA00022475"/>
    </source>
</evidence>
<feature type="site" description="Important for catalytic activity" evidence="7">
    <location>
        <position position="263"/>
    </location>
</feature>
<dbReference type="GO" id="GO:0008932">
    <property type="term" value="F:lytic endotransglycosylase activity"/>
    <property type="evidence" value="ECO:0007669"/>
    <property type="project" value="UniProtKB-UniRule"/>
</dbReference>
<proteinExistence type="inferred from homology"/>
<dbReference type="CDD" id="cd08010">
    <property type="entry name" value="MltG_like"/>
    <property type="match status" value="1"/>
</dbReference>
<keyword evidence="7" id="KW-0997">Cell inner membrane</keyword>
<reference evidence="8 9" key="1">
    <citation type="submission" date="2016-10" db="EMBL/GenBank/DDBJ databases">
        <authorList>
            <person name="de Groot N.N."/>
        </authorList>
    </citation>
    <scope>NUCLEOTIDE SEQUENCE [LARGE SCALE GENOMIC DNA]</scope>
    <source>
        <strain evidence="8 9">DSM 27375</strain>
    </source>
</reference>
<dbReference type="Pfam" id="PF02618">
    <property type="entry name" value="YceG"/>
    <property type="match status" value="1"/>
</dbReference>
<keyword evidence="5 7" id="KW-0456">Lyase</keyword>
<dbReference type="Proteomes" id="UP000182284">
    <property type="component" value="Unassembled WGS sequence"/>
</dbReference>
<dbReference type="AlphaFoldDB" id="A0A1G7G5D1"/>
<keyword evidence="6 7" id="KW-0961">Cell wall biogenesis/degradation</keyword>
<evidence type="ECO:0000313" key="9">
    <source>
        <dbReference type="Proteomes" id="UP000182284"/>
    </source>
</evidence>
<dbReference type="HAMAP" id="MF_02065">
    <property type="entry name" value="MltG"/>
    <property type="match status" value="1"/>
</dbReference>
<evidence type="ECO:0000313" key="8">
    <source>
        <dbReference type="EMBL" id="SDE83342.1"/>
    </source>
</evidence>
<dbReference type="InterPro" id="IPR003770">
    <property type="entry name" value="MLTG-like"/>
</dbReference>
<dbReference type="EC" id="4.2.2.29" evidence="7"/>
<keyword evidence="2 7" id="KW-0812">Transmembrane</keyword>
<gene>
    <name evidence="7" type="primary">mltG</name>
    <name evidence="8" type="ORF">SAMN04488117_101398</name>
</gene>
<dbReference type="PANTHER" id="PTHR30518">
    <property type="entry name" value="ENDOLYTIC MUREIN TRANSGLYCOSYLASE"/>
    <property type="match status" value="1"/>
</dbReference>
<dbReference type="EMBL" id="FNBL01000001">
    <property type="protein sequence ID" value="SDE83342.1"/>
    <property type="molecule type" value="Genomic_DNA"/>
</dbReference>
<comment type="catalytic activity">
    <reaction evidence="7">
        <text>a peptidoglycan chain = a peptidoglycan chain with N-acetyl-1,6-anhydromuramyl-[peptide] at the reducing end + a peptidoglycan chain with N-acetylglucosamine at the non-reducing end.</text>
        <dbReference type="EC" id="4.2.2.29"/>
    </reaction>
</comment>
<name>A0A1G7G5D1_9RHOB</name>
<evidence type="ECO:0000256" key="2">
    <source>
        <dbReference type="ARBA" id="ARBA00022692"/>
    </source>
</evidence>
<dbReference type="Gene3D" id="3.30.1490.480">
    <property type="entry name" value="Endolytic murein transglycosylase"/>
    <property type="match status" value="1"/>
</dbReference>